<dbReference type="EMBL" id="AMFJ01000523">
    <property type="protein sequence ID" value="EKE27194.1"/>
    <property type="molecule type" value="Genomic_DNA"/>
</dbReference>
<comment type="caution">
    <text evidence="1">The sequence shown here is derived from an EMBL/GenBank/DDBJ whole genome shotgun (WGS) entry which is preliminary data.</text>
</comment>
<accession>K2GAP2</accession>
<proteinExistence type="predicted"/>
<name>K2GAP2_9BACT</name>
<gene>
    <name evidence="1" type="ORF">ACD_4C00007G0003</name>
</gene>
<sequence>MEKDYLNNTSKWCLVDDTILNLKKWITDWTLILMDAEDEYRRLIREEKHKEAMDFSWEMILSEIENDKKIKLQKIENLQFLVRLFGI</sequence>
<organism evidence="1">
    <name type="scientific">uncultured bacterium</name>
    <name type="common">gcode 4</name>
    <dbReference type="NCBI Taxonomy" id="1234023"/>
    <lineage>
        <taxon>Bacteria</taxon>
        <taxon>environmental samples</taxon>
    </lineage>
</organism>
<reference evidence="1" key="1">
    <citation type="journal article" date="2012" name="Science">
        <title>Fermentation, hydrogen, and sulfur metabolism in multiple uncultivated bacterial phyla.</title>
        <authorList>
            <person name="Wrighton K.C."/>
            <person name="Thomas B.C."/>
            <person name="Sharon I."/>
            <person name="Miller C.S."/>
            <person name="Castelle C.J."/>
            <person name="VerBerkmoes N.C."/>
            <person name="Wilkins M.J."/>
            <person name="Hettich R.L."/>
            <person name="Lipton M.S."/>
            <person name="Williams K.H."/>
            <person name="Long P.E."/>
            <person name="Banfield J.F."/>
        </authorList>
    </citation>
    <scope>NUCLEOTIDE SEQUENCE [LARGE SCALE GENOMIC DNA]</scope>
</reference>
<dbReference type="AlphaFoldDB" id="K2GAP2"/>
<protein>
    <submittedName>
        <fullName evidence="1">Uncharacterized protein</fullName>
    </submittedName>
</protein>
<evidence type="ECO:0000313" key="1">
    <source>
        <dbReference type="EMBL" id="EKE27194.1"/>
    </source>
</evidence>